<evidence type="ECO:0000313" key="9">
    <source>
        <dbReference type="Proteomes" id="UP001236585"/>
    </source>
</evidence>
<keyword evidence="9" id="KW-1185">Reference proteome</keyword>
<evidence type="ECO:0000256" key="1">
    <source>
        <dbReference type="ARBA" id="ARBA00004651"/>
    </source>
</evidence>
<feature type="transmembrane region" description="Helical" evidence="7">
    <location>
        <begin position="84"/>
        <end position="101"/>
    </location>
</feature>
<name>A0ABY8W022_9MYCO</name>
<comment type="similarity">
    <text evidence="2">Belongs to the DoxX family.</text>
</comment>
<evidence type="ECO:0000256" key="7">
    <source>
        <dbReference type="SAM" id="Phobius"/>
    </source>
</evidence>
<reference evidence="8 9" key="1">
    <citation type="journal article" date="2023" name="Microbiol. Resour. Announc.">
        <title>Complete Genome Sequence of Mycobacterium wuenschmanii, a novel Nontuberculous Mycobacterium Isolated from a captive population of Amazon Milk Frogs.</title>
        <authorList>
            <person name="Hicks J."/>
            <person name="Zeineldin M."/>
            <person name="Ward H."/>
            <person name="Wuenschmann A."/>
            <person name="Camp P."/>
            <person name="Farrell D."/>
            <person name="Lehman K."/>
            <person name="Thacker T."/>
            <person name="Cuthbert E."/>
        </authorList>
    </citation>
    <scope>NUCLEOTIDE SEQUENCE [LARGE SCALE GENOMIC DNA]</scope>
    <source>
        <strain evidence="8 9">Wuenschmanii</strain>
    </source>
</reference>
<feature type="transmembrane region" description="Helical" evidence="7">
    <location>
        <begin position="107"/>
        <end position="127"/>
    </location>
</feature>
<keyword evidence="4 7" id="KW-0812">Transmembrane</keyword>
<keyword evidence="3" id="KW-1003">Cell membrane</keyword>
<dbReference type="InterPro" id="IPR051907">
    <property type="entry name" value="DoxX-like_oxidoreductase"/>
</dbReference>
<evidence type="ECO:0000256" key="2">
    <source>
        <dbReference type="ARBA" id="ARBA00006679"/>
    </source>
</evidence>
<organism evidence="8 9">
    <name type="scientific">Candidatus Mycobacterium wuenschmannii</name>
    <dbReference type="NCBI Taxonomy" id="3027808"/>
    <lineage>
        <taxon>Bacteria</taxon>
        <taxon>Bacillati</taxon>
        <taxon>Actinomycetota</taxon>
        <taxon>Actinomycetes</taxon>
        <taxon>Mycobacteriales</taxon>
        <taxon>Mycobacteriaceae</taxon>
        <taxon>Mycobacterium</taxon>
    </lineage>
</organism>
<proteinExistence type="inferred from homology"/>
<protein>
    <submittedName>
        <fullName evidence="8">DoxX family protein</fullName>
    </submittedName>
</protein>
<evidence type="ECO:0000313" key="8">
    <source>
        <dbReference type="EMBL" id="WIM89240.1"/>
    </source>
</evidence>
<dbReference type="InterPro" id="IPR032808">
    <property type="entry name" value="DoxX"/>
</dbReference>
<accession>A0ABY8W022</accession>
<dbReference type="PANTHER" id="PTHR33452:SF4">
    <property type="entry name" value="BLL4328 PROTEIN"/>
    <property type="match status" value="1"/>
</dbReference>
<keyword evidence="6 7" id="KW-0472">Membrane</keyword>
<sequence length="137" mass="15091">MAHNLEARLNGYLPIVLSVFRVIFGLLFLCHGLSGVIGWPAAGHVASMWEWPAFYAAWIELVTGALITLGLFTRPAAFLASGEMAFAYFTAHFPMGFFPINNHGEESVMFCFAFLLLVFSGGGPYGLEGRRRSRLRG</sequence>
<keyword evidence="5 7" id="KW-1133">Transmembrane helix</keyword>
<feature type="transmembrane region" description="Helical" evidence="7">
    <location>
        <begin position="12"/>
        <end position="41"/>
    </location>
</feature>
<evidence type="ECO:0000256" key="4">
    <source>
        <dbReference type="ARBA" id="ARBA00022692"/>
    </source>
</evidence>
<evidence type="ECO:0000256" key="6">
    <source>
        <dbReference type="ARBA" id="ARBA00023136"/>
    </source>
</evidence>
<dbReference type="PANTHER" id="PTHR33452">
    <property type="entry name" value="OXIDOREDUCTASE CATD-RELATED"/>
    <property type="match status" value="1"/>
</dbReference>
<evidence type="ECO:0000256" key="3">
    <source>
        <dbReference type="ARBA" id="ARBA00022475"/>
    </source>
</evidence>
<evidence type="ECO:0000256" key="5">
    <source>
        <dbReference type="ARBA" id="ARBA00022989"/>
    </source>
</evidence>
<dbReference type="EMBL" id="CP126981">
    <property type="protein sequence ID" value="WIM89240.1"/>
    <property type="molecule type" value="Genomic_DNA"/>
</dbReference>
<dbReference type="Pfam" id="PF07681">
    <property type="entry name" value="DoxX"/>
    <property type="match status" value="1"/>
</dbReference>
<gene>
    <name evidence="8" type="ORF">PT015_07280</name>
</gene>
<comment type="subcellular location">
    <subcellularLocation>
        <location evidence="1">Cell membrane</location>
        <topology evidence="1">Multi-pass membrane protein</topology>
    </subcellularLocation>
</comment>
<dbReference type="Proteomes" id="UP001236585">
    <property type="component" value="Chromosome"/>
</dbReference>
<feature type="transmembrane region" description="Helical" evidence="7">
    <location>
        <begin position="53"/>
        <end position="72"/>
    </location>
</feature>
<dbReference type="RefSeq" id="WP_285189907.1">
    <property type="nucleotide sequence ID" value="NZ_CP126981.1"/>
</dbReference>